<evidence type="ECO:0000256" key="3">
    <source>
        <dbReference type="ARBA" id="ARBA00023235"/>
    </source>
</evidence>
<feature type="binding site" evidence="5">
    <location>
        <position position="174"/>
    </location>
    <ligand>
        <name>substrate</name>
    </ligand>
</feature>
<feature type="domain" description="Pseudouridine synthase I TruA alpha/beta" evidence="7">
    <location>
        <begin position="212"/>
        <end position="315"/>
    </location>
</feature>
<evidence type="ECO:0000259" key="7">
    <source>
        <dbReference type="Pfam" id="PF01416"/>
    </source>
</evidence>
<reference evidence="9" key="1">
    <citation type="submission" date="2025-08" db="UniProtKB">
        <authorList>
            <consortium name="RefSeq"/>
        </authorList>
    </citation>
    <scope>IDENTIFICATION</scope>
    <source>
        <tissue evidence="9">Whole body</tissue>
    </source>
</reference>
<feature type="region of interest" description="Disordered" evidence="6">
    <location>
        <begin position="444"/>
        <end position="465"/>
    </location>
</feature>
<dbReference type="AlphaFoldDB" id="A0A8B8IST6"/>
<name>A0A8B8IST6_VANTA</name>
<dbReference type="NCBIfam" id="TIGR00071">
    <property type="entry name" value="hisT_truA"/>
    <property type="match status" value="1"/>
</dbReference>
<accession>A0A8B8IST6</accession>
<keyword evidence="8" id="KW-1185">Reference proteome</keyword>
<evidence type="ECO:0000256" key="4">
    <source>
        <dbReference type="PIRSR" id="PIRSR641708-1"/>
    </source>
</evidence>
<evidence type="ECO:0000313" key="8">
    <source>
        <dbReference type="Proteomes" id="UP001652626"/>
    </source>
</evidence>
<dbReference type="InterPro" id="IPR020094">
    <property type="entry name" value="TruA/RsuA/RluB/E/F_N"/>
</dbReference>
<dbReference type="GO" id="GO:0005634">
    <property type="term" value="C:nucleus"/>
    <property type="evidence" value="ECO:0007669"/>
    <property type="project" value="UniProtKB-SubCell"/>
</dbReference>
<dbReference type="InterPro" id="IPR020095">
    <property type="entry name" value="PsdUridine_synth_TruA_C"/>
</dbReference>
<dbReference type="RefSeq" id="XP_026500208.2">
    <property type="nucleotide sequence ID" value="XM_026644423.2"/>
</dbReference>
<evidence type="ECO:0000256" key="1">
    <source>
        <dbReference type="ARBA" id="ARBA00009375"/>
    </source>
</evidence>
<dbReference type="InterPro" id="IPR001406">
    <property type="entry name" value="PsdUridine_synth_TruA"/>
</dbReference>
<evidence type="ECO:0000256" key="2">
    <source>
        <dbReference type="ARBA" id="ARBA00022694"/>
    </source>
</evidence>
<dbReference type="PANTHER" id="PTHR11142">
    <property type="entry name" value="PSEUDOURIDYLATE SYNTHASE"/>
    <property type="match status" value="1"/>
</dbReference>
<keyword evidence="3" id="KW-0413">Isomerase</keyword>
<proteinExistence type="inferred from homology"/>
<dbReference type="GeneID" id="113403814"/>
<comment type="similarity">
    <text evidence="1">Belongs to the tRNA pseudouridine synthase TruA family.</text>
</comment>
<dbReference type="InterPro" id="IPR041708">
    <property type="entry name" value="PUS1/PUS2-like"/>
</dbReference>
<dbReference type="Gene3D" id="3.30.70.660">
    <property type="entry name" value="Pseudouridine synthase I, catalytic domain, C-terminal subdomain"/>
    <property type="match status" value="1"/>
</dbReference>
<dbReference type="PANTHER" id="PTHR11142:SF4">
    <property type="entry name" value="PSEUDOURIDYLATE SYNTHASE 1 HOMOLOG"/>
    <property type="match status" value="1"/>
</dbReference>
<dbReference type="GO" id="GO:0006397">
    <property type="term" value="P:mRNA processing"/>
    <property type="evidence" value="ECO:0007669"/>
    <property type="project" value="UniProtKB-KW"/>
</dbReference>
<dbReference type="SUPFAM" id="SSF55120">
    <property type="entry name" value="Pseudouridine synthase"/>
    <property type="match status" value="1"/>
</dbReference>
<dbReference type="Pfam" id="PF01416">
    <property type="entry name" value="PseudoU_synth_1"/>
    <property type="match status" value="1"/>
</dbReference>
<evidence type="ECO:0000256" key="5">
    <source>
        <dbReference type="PIRSR" id="PIRSR641708-2"/>
    </source>
</evidence>
<sequence length="465" mass="53743">MNAMEPLEDKTDDSIVQSKNHTRYKRRFLKRQWETTKKETEPGESEEKKICDKPFERIKKKKMAVLLGYCGVDYYGMQRNPGVPTIEEDLLKALYDAKYITEEDFNNQQNAQFQRSSRTDKGVSAARQVVSLKLPLEVNIEEINSRLPQCIKVFGIKRATNKFNSKSKCNARTYSYTLPTYVFEPSLSSEQERKRYRITAEKMTKVNEILGYYKGTKSYHNFTEKKHYQDPSSLRYMMSFALERVFIESEVEFAELLVKGQSFMLHQIRKMVGLMIAVVRGQTDMGMMDKAFGKDKVMIPTAPGLGLMLDKVHYEKYDAKFKDSHESLSWDAEEEAVERFKREQIFPNIVKGEIEDNSMGLWLEKIKGHSFEPSDDIPDDKNVINGDDDDDCDDIESEDLKNNEDELQVASETISSKTENIDNKDNEKNVAITTDEKIEKTDVVHEIDAKNGDDDEIKSNDSVVR</sequence>
<keyword evidence="2" id="KW-0819">tRNA processing</keyword>
<evidence type="ECO:0000313" key="9">
    <source>
        <dbReference type="RefSeq" id="XP_026500208.2"/>
    </source>
</evidence>
<dbReference type="GO" id="GO:0160147">
    <property type="term" value="F:tRNA pseudouridine(38-40) synthase activity"/>
    <property type="evidence" value="ECO:0007669"/>
    <property type="project" value="UniProtKB-EC"/>
</dbReference>
<dbReference type="Gene3D" id="3.30.70.580">
    <property type="entry name" value="Pseudouridine synthase I, catalytic domain, N-terminal subdomain"/>
    <property type="match status" value="1"/>
</dbReference>
<organism evidence="8 9">
    <name type="scientific">Vanessa tameamea</name>
    <name type="common">Kamehameha butterfly</name>
    <dbReference type="NCBI Taxonomy" id="334116"/>
    <lineage>
        <taxon>Eukaryota</taxon>
        <taxon>Metazoa</taxon>
        <taxon>Ecdysozoa</taxon>
        <taxon>Arthropoda</taxon>
        <taxon>Hexapoda</taxon>
        <taxon>Insecta</taxon>
        <taxon>Pterygota</taxon>
        <taxon>Neoptera</taxon>
        <taxon>Endopterygota</taxon>
        <taxon>Lepidoptera</taxon>
        <taxon>Glossata</taxon>
        <taxon>Ditrysia</taxon>
        <taxon>Papilionoidea</taxon>
        <taxon>Nymphalidae</taxon>
        <taxon>Nymphalinae</taxon>
        <taxon>Vanessa</taxon>
    </lineage>
</organism>
<dbReference type="Proteomes" id="UP001652626">
    <property type="component" value="Chromosome 20"/>
</dbReference>
<dbReference type="GO" id="GO:0031119">
    <property type="term" value="P:tRNA pseudouridine synthesis"/>
    <property type="evidence" value="ECO:0007669"/>
    <property type="project" value="InterPro"/>
</dbReference>
<protein>
    <submittedName>
        <fullName evidence="9">Pseudouridylate synthase 1 homolog isoform X2</fullName>
    </submittedName>
</protein>
<feature type="active site" description="Nucleophile" evidence="4">
    <location>
        <position position="120"/>
    </location>
</feature>
<dbReference type="InterPro" id="IPR020097">
    <property type="entry name" value="PsdUridine_synth_TruA_a/b_dom"/>
</dbReference>
<gene>
    <name evidence="9" type="primary">LOC113403814</name>
</gene>
<dbReference type="GO" id="GO:1990481">
    <property type="term" value="P:mRNA pseudouridine synthesis"/>
    <property type="evidence" value="ECO:0007669"/>
    <property type="project" value="TreeGrafter"/>
</dbReference>
<evidence type="ECO:0000256" key="6">
    <source>
        <dbReference type="SAM" id="MobiDB-lite"/>
    </source>
</evidence>
<dbReference type="CDD" id="cd02568">
    <property type="entry name" value="PseudoU_synth_PUS1_PUS2"/>
    <property type="match status" value="1"/>
</dbReference>
<dbReference type="InterPro" id="IPR020103">
    <property type="entry name" value="PsdUridine_synth_cat_dom_sf"/>
</dbReference>
<dbReference type="GO" id="GO:0003723">
    <property type="term" value="F:RNA binding"/>
    <property type="evidence" value="ECO:0007669"/>
    <property type="project" value="InterPro"/>
</dbReference>